<dbReference type="EMBL" id="CYRY02004933">
    <property type="protein sequence ID" value="VCW69393.1"/>
    <property type="molecule type" value="Genomic_DNA"/>
</dbReference>
<sequence>MKEDWPREVRPTDNRSPGGFQEPRPQQQLLVSPARTFKQLFTSVEPKNSWASMTPVSQMGNSVEKKIL</sequence>
<evidence type="ECO:0000313" key="2">
    <source>
        <dbReference type="EMBL" id="VCW69393.1"/>
    </source>
</evidence>
<protein>
    <submittedName>
        <fullName evidence="2">Uncharacterized protein</fullName>
    </submittedName>
</protein>
<evidence type="ECO:0000313" key="3">
    <source>
        <dbReference type="Proteomes" id="UP000269945"/>
    </source>
</evidence>
<dbReference type="Proteomes" id="UP000269945">
    <property type="component" value="Unassembled WGS sequence"/>
</dbReference>
<dbReference type="AlphaFoldDB" id="A0A9X9PW89"/>
<accession>A0A9X9PW89</accession>
<feature type="compositionally biased region" description="Basic and acidic residues" evidence="1">
    <location>
        <begin position="1"/>
        <end position="13"/>
    </location>
</feature>
<comment type="caution">
    <text evidence="2">The sequence shown here is derived from an EMBL/GenBank/DDBJ whole genome shotgun (WGS) entry which is preliminary data.</text>
</comment>
<organism evidence="2 3">
    <name type="scientific">Gulo gulo</name>
    <name type="common">Wolverine</name>
    <name type="synonym">Gluton</name>
    <dbReference type="NCBI Taxonomy" id="48420"/>
    <lineage>
        <taxon>Eukaryota</taxon>
        <taxon>Metazoa</taxon>
        <taxon>Chordata</taxon>
        <taxon>Craniata</taxon>
        <taxon>Vertebrata</taxon>
        <taxon>Euteleostomi</taxon>
        <taxon>Mammalia</taxon>
        <taxon>Eutheria</taxon>
        <taxon>Laurasiatheria</taxon>
        <taxon>Carnivora</taxon>
        <taxon>Caniformia</taxon>
        <taxon>Musteloidea</taxon>
        <taxon>Mustelidae</taxon>
        <taxon>Guloninae</taxon>
        <taxon>Gulo</taxon>
    </lineage>
</organism>
<name>A0A9X9PW89_GULGU</name>
<feature type="region of interest" description="Disordered" evidence="1">
    <location>
        <begin position="1"/>
        <end position="31"/>
    </location>
</feature>
<reference evidence="2 3" key="1">
    <citation type="submission" date="2018-10" db="EMBL/GenBank/DDBJ databases">
        <authorList>
            <person name="Ekblom R."/>
            <person name="Jareborg N."/>
        </authorList>
    </citation>
    <scope>NUCLEOTIDE SEQUENCE [LARGE SCALE GENOMIC DNA]</scope>
    <source>
        <tissue evidence="2">Muscle</tissue>
    </source>
</reference>
<evidence type="ECO:0000256" key="1">
    <source>
        <dbReference type="SAM" id="MobiDB-lite"/>
    </source>
</evidence>
<proteinExistence type="predicted"/>
<keyword evidence="3" id="KW-1185">Reference proteome</keyword>
<gene>
    <name evidence="2" type="ORF">BN2614_LOCUS1</name>
</gene>